<evidence type="ECO:0000313" key="2">
    <source>
        <dbReference type="Proteomes" id="UP000789572"/>
    </source>
</evidence>
<comment type="caution">
    <text evidence="1">The sequence shown here is derived from an EMBL/GenBank/DDBJ whole genome shotgun (WGS) entry which is preliminary data.</text>
</comment>
<feature type="non-terminal residue" evidence="1">
    <location>
        <position position="69"/>
    </location>
</feature>
<reference evidence="1" key="1">
    <citation type="submission" date="2021-06" db="EMBL/GenBank/DDBJ databases">
        <authorList>
            <person name="Kallberg Y."/>
            <person name="Tangrot J."/>
            <person name="Rosling A."/>
        </authorList>
    </citation>
    <scope>NUCLEOTIDE SEQUENCE</scope>
    <source>
        <strain evidence="1">IA702</strain>
    </source>
</reference>
<dbReference type="Proteomes" id="UP000789572">
    <property type="component" value="Unassembled WGS sequence"/>
</dbReference>
<organism evidence="1 2">
    <name type="scientific">Paraglomus occultum</name>
    <dbReference type="NCBI Taxonomy" id="144539"/>
    <lineage>
        <taxon>Eukaryota</taxon>
        <taxon>Fungi</taxon>
        <taxon>Fungi incertae sedis</taxon>
        <taxon>Mucoromycota</taxon>
        <taxon>Glomeromycotina</taxon>
        <taxon>Glomeromycetes</taxon>
        <taxon>Paraglomerales</taxon>
        <taxon>Paraglomeraceae</taxon>
        <taxon>Paraglomus</taxon>
    </lineage>
</organism>
<gene>
    <name evidence="1" type="ORF">POCULU_LOCUS11344</name>
</gene>
<sequence length="69" mass="8123">GYKRGFAFLIDYYKDGALYNQVYLYGNTIGAAMEDFKKLPQNLQTQNNFDRLVELEQQKLGLEKLRLEQ</sequence>
<feature type="non-terminal residue" evidence="1">
    <location>
        <position position="1"/>
    </location>
</feature>
<evidence type="ECO:0000313" key="1">
    <source>
        <dbReference type="EMBL" id="CAG8678166.1"/>
    </source>
</evidence>
<proteinExistence type="predicted"/>
<protein>
    <submittedName>
        <fullName evidence="1">5507_t:CDS:1</fullName>
    </submittedName>
</protein>
<dbReference type="AlphaFoldDB" id="A0A9N9EH51"/>
<accession>A0A9N9EH51</accession>
<name>A0A9N9EH51_9GLOM</name>
<dbReference type="EMBL" id="CAJVPJ010007887">
    <property type="protein sequence ID" value="CAG8678166.1"/>
    <property type="molecule type" value="Genomic_DNA"/>
</dbReference>
<keyword evidence="2" id="KW-1185">Reference proteome</keyword>